<organism evidence="1 2">
    <name type="scientific">Naegleria lovaniensis</name>
    <name type="common">Amoeba</name>
    <dbReference type="NCBI Taxonomy" id="51637"/>
    <lineage>
        <taxon>Eukaryota</taxon>
        <taxon>Discoba</taxon>
        <taxon>Heterolobosea</taxon>
        <taxon>Tetramitia</taxon>
        <taxon>Eutetramitia</taxon>
        <taxon>Vahlkampfiidae</taxon>
        <taxon>Naegleria</taxon>
    </lineage>
</organism>
<name>A0AA88KFJ5_NAELO</name>
<dbReference type="AlphaFoldDB" id="A0AA88KFJ5"/>
<evidence type="ECO:0000313" key="2">
    <source>
        <dbReference type="Proteomes" id="UP000816034"/>
    </source>
</evidence>
<sequence length="415" mass="47807">MMNMDQDWLEPISVVNLEEEHESHPCKQQVLTNTHHHPHQHSHRSSYTGTLHPTFIEDSLRTALNRAISHCSLHHLGEEWLQEHVQTHILSSNHSEFPNLILNSSQKDLTHHSQIKYSIFLKMRRMNHHVAPHSHIHCKKPCHEHIVQSSGSLHFVKPFHTSSNSLSSVHHTTRTSWKDKMIQFVSSEDFGMTSMMICPPLLLAHWYATYQRDSPVLNCAQYVECGWCITQSLNSLNDHHTPTSSSWYLEKIATLYKYPRKIEKKLSKYSSSELQEMFPTCISVLRVPLERMIQNGLNIEISSHHDEEGHSLVYNVHCGVDLILCQFTQEEFAVKTCQVLHSLLKSVIEDGIRKTIPDIQYDSDMIRQQRIHHRNSCPPAMEKNCSSSSSTTENVCHLHTRVRGASNASSNYISL</sequence>
<evidence type="ECO:0000313" key="1">
    <source>
        <dbReference type="EMBL" id="KAG2378372.1"/>
    </source>
</evidence>
<proteinExistence type="predicted"/>
<dbReference type="Proteomes" id="UP000816034">
    <property type="component" value="Unassembled WGS sequence"/>
</dbReference>
<gene>
    <name evidence="1" type="ORF">C9374_008515</name>
</gene>
<keyword evidence="2" id="KW-1185">Reference proteome</keyword>
<comment type="caution">
    <text evidence="1">The sequence shown here is derived from an EMBL/GenBank/DDBJ whole genome shotgun (WGS) entry which is preliminary data.</text>
</comment>
<dbReference type="RefSeq" id="XP_044545634.1">
    <property type="nucleotide sequence ID" value="XM_044698600.1"/>
</dbReference>
<dbReference type="GeneID" id="68100969"/>
<accession>A0AA88KFJ5</accession>
<dbReference type="EMBL" id="PYSW02000034">
    <property type="protein sequence ID" value="KAG2378372.1"/>
    <property type="molecule type" value="Genomic_DNA"/>
</dbReference>
<protein>
    <submittedName>
        <fullName evidence="1">Uncharacterized protein</fullName>
    </submittedName>
</protein>
<reference evidence="1 2" key="1">
    <citation type="journal article" date="2018" name="BMC Genomics">
        <title>The genome of Naegleria lovaniensis, the basis for a comparative approach to unravel pathogenicity factors of the human pathogenic amoeba N. fowleri.</title>
        <authorList>
            <person name="Liechti N."/>
            <person name="Schurch N."/>
            <person name="Bruggmann R."/>
            <person name="Wittwer M."/>
        </authorList>
    </citation>
    <scope>NUCLEOTIDE SEQUENCE [LARGE SCALE GENOMIC DNA]</scope>
    <source>
        <strain evidence="1 2">ATCC 30569</strain>
    </source>
</reference>